<dbReference type="Gene3D" id="1.20.5.820">
    <property type="entry name" value="Preprotein translocase SecE subunit"/>
    <property type="match status" value="1"/>
</dbReference>
<dbReference type="SUPFAM" id="SSF103456">
    <property type="entry name" value="Preprotein translocase SecE subunit"/>
    <property type="match status" value="1"/>
</dbReference>
<organism evidence="3">
    <name type="scientific">bioreactor metagenome</name>
    <dbReference type="NCBI Taxonomy" id="1076179"/>
    <lineage>
        <taxon>unclassified sequences</taxon>
        <taxon>metagenomes</taxon>
        <taxon>ecological metagenomes</taxon>
    </lineage>
</organism>
<keyword evidence="2" id="KW-1133">Transmembrane helix</keyword>
<gene>
    <name evidence="3" type="ORF">SDC9_156858</name>
</gene>
<dbReference type="EMBL" id="VSSQ01055681">
    <property type="protein sequence ID" value="MPN09567.1"/>
    <property type="molecule type" value="Genomic_DNA"/>
</dbReference>
<dbReference type="InterPro" id="IPR008158">
    <property type="entry name" value="Translocase_Sec61-g"/>
</dbReference>
<feature type="region of interest" description="Disordered" evidence="1">
    <location>
        <begin position="1"/>
        <end position="25"/>
    </location>
</feature>
<dbReference type="GO" id="GO:0008320">
    <property type="term" value="F:protein transmembrane transporter activity"/>
    <property type="evidence" value="ECO:0007669"/>
    <property type="project" value="InterPro"/>
</dbReference>
<keyword evidence="2" id="KW-0812">Transmembrane</keyword>
<accession>A0A645F5V2</accession>
<keyword evidence="2" id="KW-0472">Membrane</keyword>
<dbReference type="InterPro" id="IPR023391">
    <property type="entry name" value="Prot_translocase_SecE_dom_sf"/>
</dbReference>
<evidence type="ECO:0000313" key="3">
    <source>
        <dbReference type="EMBL" id="MPN09567.1"/>
    </source>
</evidence>
<feature type="transmembrane region" description="Helical" evidence="2">
    <location>
        <begin position="71"/>
        <end position="93"/>
    </location>
</feature>
<reference evidence="3" key="1">
    <citation type="submission" date="2019-08" db="EMBL/GenBank/DDBJ databases">
        <authorList>
            <person name="Kucharzyk K."/>
            <person name="Murdoch R.W."/>
            <person name="Higgins S."/>
            <person name="Loffler F."/>
        </authorList>
    </citation>
    <scope>NUCLEOTIDE SEQUENCE</scope>
</reference>
<name>A0A645F5V2_9ZZZZ</name>
<evidence type="ECO:0000256" key="2">
    <source>
        <dbReference type="SAM" id="Phobius"/>
    </source>
</evidence>
<dbReference type="NCBIfam" id="TIGR00327">
    <property type="entry name" value="secE_euk_arch"/>
    <property type="match status" value="1"/>
</dbReference>
<sequence length="100" mass="11026">MGLFPSLNVSGNGKGRNGCGNASQEMREMDSSKISGYQERIDSKFRSIGKGKYGRIMKMARTPTSDEYRKILMITGLGIIVIGAAGFAIMWLMTYLPGYF</sequence>
<comment type="caution">
    <text evidence="3">The sequence shown here is derived from an EMBL/GenBank/DDBJ whole genome shotgun (WGS) entry which is preliminary data.</text>
</comment>
<dbReference type="AlphaFoldDB" id="A0A645F5V2"/>
<proteinExistence type="predicted"/>
<evidence type="ECO:0008006" key="4">
    <source>
        <dbReference type="Google" id="ProtNLM"/>
    </source>
</evidence>
<dbReference type="GO" id="GO:0016020">
    <property type="term" value="C:membrane"/>
    <property type="evidence" value="ECO:0007669"/>
    <property type="project" value="InterPro"/>
</dbReference>
<protein>
    <recommendedName>
        <fullName evidence="4">Protein translocase subunit SecE</fullName>
    </recommendedName>
</protein>
<evidence type="ECO:0000256" key="1">
    <source>
        <dbReference type="SAM" id="MobiDB-lite"/>
    </source>
</evidence>